<dbReference type="CDD" id="cd01392">
    <property type="entry name" value="HTH_LacI"/>
    <property type="match status" value="1"/>
</dbReference>
<keyword evidence="2" id="KW-0238">DNA-binding</keyword>
<dbReference type="SUPFAM" id="SSF47413">
    <property type="entry name" value="lambda repressor-like DNA-binding domains"/>
    <property type="match status" value="1"/>
</dbReference>
<dbReference type="PROSITE" id="PS50932">
    <property type="entry name" value="HTH_LACI_2"/>
    <property type="match status" value="1"/>
</dbReference>
<dbReference type="InterPro" id="IPR000843">
    <property type="entry name" value="HTH_LacI"/>
</dbReference>
<dbReference type="Gene3D" id="3.40.50.2300">
    <property type="match status" value="2"/>
</dbReference>
<feature type="domain" description="HTH lacI-type" evidence="4">
    <location>
        <begin position="16"/>
        <end position="70"/>
    </location>
</feature>
<keyword evidence="1" id="KW-0805">Transcription regulation</keyword>
<dbReference type="RefSeq" id="WP_142589619.1">
    <property type="nucleotide sequence ID" value="NZ_CABFWE030000013.1"/>
</dbReference>
<dbReference type="PANTHER" id="PTHR30146:SF138">
    <property type="entry name" value="TRANSCRIPTIONAL REGULATORY PROTEIN"/>
    <property type="match status" value="1"/>
</dbReference>
<dbReference type="InterPro" id="IPR010982">
    <property type="entry name" value="Lambda_DNA-bd_dom_sf"/>
</dbReference>
<name>A0ABN7JY25_9HYPH</name>
<dbReference type="InterPro" id="IPR046335">
    <property type="entry name" value="LacI/GalR-like_sensor"/>
</dbReference>
<dbReference type="Gene3D" id="1.10.260.40">
    <property type="entry name" value="lambda repressor-like DNA-binding domains"/>
    <property type="match status" value="1"/>
</dbReference>
<keyword evidence="3" id="KW-0804">Transcription</keyword>
<reference evidence="5 6" key="1">
    <citation type="submission" date="2020-11" db="EMBL/GenBank/DDBJ databases">
        <authorList>
            <person name="Lassalle F."/>
        </authorList>
    </citation>
    <scope>NUCLEOTIDE SEQUENCE [LARGE SCALE GENOMIC DNA]</scope>
    <source>
        <strain evidence="5 6">AB21</strain>
    </source>
</reference>
<evidence type="ECO:0000256" key="2">
    <source>
        <dbReference type="ARBA" id="ARBA00023125"/>
    </source>
</evidence>
<evidence type="ECO:0000259" key="4">
    <source>
        <dbReference type="PROSITE" id="PS50932"/>
    </source>
</evidence>
<dbReference type="SUPFAM" id="SSF53822">
    <property type="entry name" value="Periplasmic binding protein-like I"/>
    <property type="match status" value="1"/>
</dbReference>
<accession>A0ABN7JY25</accession>
<dbReference type="Proteomes" id="UP000601041">
    <property type="component" value="Unassembled WGS sequence"/>
</dbReference>
<evidence type="ECO:0000256" key="1">
    <source>
        <dbReference type="ARBA" id="ARBA00023015"/>
    </source>
</evidence>
<protein>
    <submittedName>
        <fullName evidence="5">LacI family transcriptional regulator</fullName>
    </submittedName>
</protein>
<dbReference type="PANTHER" id="PTHR30146">
    <property type="entry name" value="LACI-RELATED TRANSCRIPTIONAL REPRESSOR"/>
    <property type="match status" value="1"/>
</dbReference>
<dbReference type="PRINTS" id="PR00036">
    <property type="entry name" value="HTHLACI"/>
</dbReference>
<dbReference type="Pfam" id="PF00356">
    <property type="entry name" value="LacI"/>
    <property type="match status" value="1"/>
</dbReference>
<keyword evidence="6" id="KW-1185">Reference proteome</keyword>
<dbReference type="SMART" id="SM00354">
    <property type="entry name" value="HTH_LACI"/>
    <property type="match status" value="1"/>
</dbReference>
<evidence type="ECO:0000313" key="5">
    <source>
        <dbReference type="EMBL" id="CAD7053305.1"/>
    </source>
</evidence>
<dbReference type="Pfam" id="PF13377">
    <property type="entry name" value="Peripla_BP_3"/>
    <property type="match status" value="1"/>
</dbReference>
<evidence type="ECO:0000256" key="3">
    <source>
        <dbReference type="ARBA" id="ARBA00023163"/>
    </source>
</evidence>
<proteinExistence type="predicted"/>
<evidence type="ECO:0000313" key="6">
    <source>
        <dbReference type="Proteomes" id="UP000601041"/>
    </source>
</evidence>
<organism evidence="5 6">
    <name type="scientific">Pseudorhizobium halotolerans</name>
    <dbReference type="NCBI Taxonomy" id="1233081"/>
    <lineage>
        <taxon>Bacteria</taxon>
        <taxon>Pseudomonadati</taxon>
        <taxon>Pseudomonadota</taxon>
        <taxon>Alphaproteobacteria</taxon>
        <taxon>Hyphomicrobiales</taxon>
        <taxon>Rhizobiaceae</taxon>
        <taxon>Rhizobium/Agrobacterium group</taxon>
        <taxon>Pseudorhizobium</taxon>
    </lineage>
</organism>
<dbReference type="InterPro" id="IPR028082">
    <property type="entry name" value="Peripla_BP_I"/>
</dbReference>
<dbReference type="EMBL" id="CABFWE030000013">
    <property type="protein sequence ID" value="CAD7053305.1"/>
    <property type="molecule type" value="Genomic_DNA"/>
</dbReference>
<gene>
    <name evidence="5" type="ORF">RHAB21_04483</name>
</gene>
<comment type="caution">
    <text evidence="5">The sequence shown here is derived from an EMBL/GenBank/DDBJ whole genome shotgun (WGS) entry which is preliminary data.</text>
</comment>
<sequence>MTEEQTVPPQKLRRKATVHDVARLAGVSIATVSRSLNKPETVRPGLRKRVDMAAAELGYYTNSIGKALRNQRSRLIGTIIPKLFDPLFSLVASGVQEALVEYDYLGIIQVAGYDNRDLMKHALPMIEKGAEGLIIFGQVQDKVLLDYCRQRDIPLLSIYSFAEDAPVPCIGFDNYQATTELLNLMIQLGHVEIAMISGRQPGNDRQQARVSSYIATMERLRCEPVIEEVDHEFGIQDGAAAFRRIIKRRPEITAVICNRDAHAFSVMTECRRLGLTLPHDMSIAGFDDLAYSSFLDPPLTSVSVSGYEIGRRSGIAMLRHLEEGMPLRSIRLETRIVVRGSTVRPNLNRPLLD</sequence>